<comment type="caution">
    <text evidence="3">The sequence shown here is derived from an EMBL/GenBank/DDBJ whole genome shotgun (WGS) entry which is preliminary data.</text>
</comment>
<dbReference type="Proteomes" id="UP001379235">
    <property type="component" value="Unassembled WGS sequence"/>
</dbReference>
<protein>
    <submittedName>
        <fullName evidence="3">OmpH family outer membrane protein</fullName>
    </submittedName>
</protein>
<dbReference type="InterPro" id="IPR005632">
    <property type="entry name" value="Chaperone_Skp"/>
</dbReference>
<organism evidence="3 4">
    <name type="scientific">Novosphingobium aquae</name>
    <dbReference type="NCBI Taxonomy" id="3133435"/>
    <lineage>
        <taxon>Bacteria</taxon>
        <taxon>Pseudomonadati</taxon>
        <taxon>Pseudomonadota</taxon>
        <taxon>Alphaproteobacteria</taxon>
        <taxon>Sphingomonadales</taxon>
        <taxon>Sphingomonadaceae</taxon>
        <taxon>Novosphingobium</taxon>
    </lineage>
</organism>
<dbReference type="InterPro" id="IPR024930">
    <property type="entry name" value="Skp_dom_sf"/>
</dbReference>
<accession>A0ABU8S5E2</accession>
<evidence type="ECO:0000256" key="2">
    <source>
        <dbReference type="SAM" id="SignalP"/>
    </source>
</evidence>
<keyword evidence="2" id="KW-0732">Signal</keyword>
<evidence type="ECO:0000313" key="4">
    <source>
        <dbReference type="Proteomes" id="UP001379235"/>
    </source>
</evidence>
<name>A0ABU8S5E2_9SPHN</name>
<dbReference type="SMART" id="SM00935">
    <property type="entry name" value="OmpH"/>
    <property type="match status" value="1"/>
</dbReference>
<feature type="signal peptide" evidence="2">
    <location>
        <begin position="1"/>
        <end position="23"/>
    </location>
</feature>
<feature type="compositionally biased region" description="Low complexity" evidence="1">
    <location>
        <begin position="212"/>
        <end position="235"/>
    </location>
</feature>
<feature type="chain" id="PRO_5046198460" evidence="2">
    <location>
        <begin position="24"/>
        <end position="241"/>
    </location>
</feature>
<reference evidence="3 4" key="1">
    <citation type="submission" date="2024-03" db="EMBL/GenBank/DDBJ databases">
        <authorList>
            <person name="Jo J.-H."/>
        </authorList>
    </citation>
    <scope>NUCLEOTIDE SEQUENCE [LARGE SCALE GENOMIC DNA]</scope>
    <source>
        <strain evidence="3 4">AS3R-12</strain>
    </source>
</reference>
<keyword evidence="4" id="KW-1185">Reference proteome</keyword>
<feature type="region of interest" description="Disordered" evidence="1">
    <location>
        <begin position="200"/>
        <end position="241"/>
    </location>
</feature>
<gene>
    <name evidence="3" type="ORF">WG900_02120</name>
</gene>
<dbReference type="SUPFAM" id="SSF111384">
    <property type="entry name" value="OmpH-like"/>
    <property type="match status" value="1"/>
</dbReference>
<sequence>MKTLLKAASVAAVALTIAQPAIAQTPAAPVAAPANNGITVPGIGIANIDLIVVNSNAFKTAQTQRPVTYKATYDAAEARRKAITDQITPMITRFNADRAAPNANQQALAQQAQAIQAMEASGTQELQRLLQPVSYSEAYVQEQISEKLNAAINTAMTKQRITLLLNPSAVVATTNAYNLNQAILTELNTALPSAQLVPPAGWEPREVREAKAQQAAQQGGAPAAAVTPAPAPTTGKKTKGR</sequence>
<dbReference type="Gene3D" id="3.30.910.20">
    <property type="entry name" value="Skp domain"/>
    <property type="match status" value="1"/>
</dbReference>
<proteinExistence type="predicted"/>
<dbReference type="Pfam" id="PF03938">
    <property type="entry name" value="OmpH"/>
    <property type="match status" value="1"/>
</dbReference>
<evidence type="ECO:0000256" key="1">
    <source>
        <dbReference type="SAM" id="MobiDB-lite"/>
    </source>
</evidence>
<dbReference type="RefSeq" id="WP_339964319.1">
    <property type="nucleotide sequence ID" value="NZ_JBBHJY010000001.1"/>
</dbReference>
<evidence type="ECO:0000313" key="3">
    <source>
        <dbReference type="EMBL" id="MEJ6008708.1"/>
    </source>
</evidence>
<dbReference type="EMBL" id="JBBHJY010000001">
    <property type="protein sequence ID" value="MEJ6008708.1"/>
    <property type="molecule type" value="Genomic_DNA"/>
</dbReference>